<keyword evidence="5" id="KW-0521">NADP</keyword>
<dbReference type="InterPro" id="IPR039698">
    <property type="entry name" value="Dfg10/SRD5A3"/>
</dbReference>
<evidence type="ECO:0000259" key="6">
    <source>
        <dbReference type="Pfam" id="PF02544"/>
    </source>
</evidence>
<evidence type="ECO:0000256" key="4">
    <source>
        <dbReference type="ARBA" id="ARBA00023136"/>
    </source>
</evidence>
<evidence type="ECO:0000313" key="7">
    <source>
        <dbReference type="EMBL" id="PKS10262.1"/>
    </source>
</evidence>
<feature type="domain" description="3-oxo-5-alpha-steroid 4-dehydrogenase C-terminal" evidence="6">
    <location>
        <begin position="200"/>
        <end position="318"/>
    </location>
</feature>
<comment type="catalytic activity">
    <reaction evidence="5">
        <text>a di-trans,poly-cis-dolichal + NADP(+) = a di-trans,poly-cis-polyprenal + NADPH + H(+)</text>
        <dbReference type="Rhea" id="RHEA:80727"/>
        <dbReference type="Rhea" id="RHEA-COMP:19536"/>
        <dbReference type="Rhea" id="RHEA-COMP:19537"/>
        <dbReference type="ChEBI" id="CHEBI:15378"/>
        <dbReference type="ChEBI" id="CHEBI:57783"/>
        <dbReference type="ChEBI" id="CHEBI:58349"/>
        <dbReference type="ChEBI" id="CHEBI:231623"/>
        <dbReference type="ChEBI" id="CHEBI:231637"/>
        <dbReference type="EC" id="1.3.1.94"/>
    </reaction>
    <physiologicalReaction direction="right-to-left" evidence="5">
        <dbReference type="Rhea" id="RHEA:80729"/>
    </physiologicalReaction>
</comment>
<dbReference type="GO" id="GO:0003865">
    <property type="term" value="F:3-oxo-5-alpha-steroid 4-dehydrogenase activity"/>
    <property type="evidence" value="ECO:0007669"/>
    <property type="project" value="TreeGrafter"/>
</dbReference>
<keyword evidence="5" id="KW-0560">Oxidoreductase</keyword>
<sequence length="360" mass="39773">MMASQILDHVSPALQPLFSLAPSQYCQAYFGILGLGCVTLQIFPSLQDALLGYGARKADKDANPEDDTGTNLFVKLLGKLGMLTRVPHSWFAHFYIALLCFQVFWLAQLVTNGGVMRAIAESEVAHGGGKGMEFGQIVLAWGMVTMQGARRLYECLVVMKPSTSPMLALHWVLSFLVYVALSISVWVEGSETILHTSLENADVAPPFWTLFPLVSFSMASKQQQEAHKHLASLKKYTLPTAGLFRYLTCPHYTCECIIYVTLATVAAPRGSTFNPTLIAALFFVVSNLGATARSTKKWYIEKFGREKVPRWSMIPFFFQTDTRLTLVTSGFEKILAPKEIPVCDRPSREVDVLSGVGNAV</sequence>
<dbReference type="OrthoDB" id="541710at2759"/>
<feature type="transmembrane region" description="Helical" evidence="5">
    <location>
        <begin position="90"/>
        <end position="107"/>
    </location>
</feature>
<reference evidence="7 8" key="1">
    <citation type="journal article" date="2017" name="G3 (Bethesda)">
        <title>First Draft Genome Sequence of the Pathogenic Fungus Lomentospora prolificans (Formerly Scedosporium prolificans).</title>
        <authorList>
            <person name="Luo R."/>
            <person name="Zimin A."/>
            <person name="Workman R."/>
            <person name="Fan Y."/>
            <person name="Pertea G."/>
            <person name="Grossman N."/>
            <person name="Wear M.P."/>
            <person name="Jia B."/>
            <person name="Miller H."/>
            <person name="Casadevall A."/>
            <person name="Timp W."/>
            <person name="Zhang S.X."/>
            <person name="Salzberg S.L."/>
        </authorList>
    </citation>
    <scope>NUCLEOTIDE SEQUENCE [LARGE SCALE GENOMIC DNA]</scope>
    <source>
        <strain evidence="7 8">JHH-5317</strain>
    </source>
</reference>
<comment type="similarity">
    <text evidence="5">Belongs to the steroid 5-alpha reductase family. Polyprenal reductase subfamily.</text>
</comment>
<dbReference type="GO" id="GO:0006488">
    <property type="term" value="P:dolichol-linked oligosaccharide biosynthetic process"/>
    <property type="evidence" value="ECO:0007669"/>
    <property type="project" value="UniProtKB-UniRule"/>
</dbReference>
<dbReference type="GO" id="GO:0005789">
    <property type="term" value="C:endoplasmic reticulum membrane"/>
    <property type="evidence" value="ECO:0007669"/>
    <property type="project" value="UniProtKB-SubCell"/>
</dbReference>
<dbReference type="PANTHER" id="PTHR14624:SF0">
    <property type="entry name" value="POLYPRENOL REDUCTASE"/>
    <property type="match status" value="1"/>
</dbReference>
<dbReference type="GO" id="GO:0160198">
    <property type="term" value="F:polyprenal reductase activity"/>
    <property type="evidence" value="ECO:0007669"/>
    <property type="project" value="UniProtKB-EC"/>
</dbReference>
<keyword evidence="3 5" id="KW-1133">Transmembrane helix</keyword>
<comment type="pathway">
    <text evidence="5">Protein modification; protein glycosylation.</text>
</comment>
<keyword evidence="2 5" id="KW-0812">Transmembrane</keyword>
<dbReference type="EC" id="1.3.1.94" evidence="5"/>
<dbReference type="InParanoid" id="A0A2N3ND31"/>
<evidence type="ECO:0000256" key="2">
    <source>
        <dbReference type="ARBA" id="ARBA00022692"/>
    </source>
</evidence>
<dbReference type="VEuPathDB" id="FungiDB:jhhlp_002012"/>
<dbReference type="PANTHER" id="PTHR14624">
    <property type="entry name" value="DFG10 PROTEIN"/>
    <property type="match status" value="1"/>
</dbReference>
<dbReference type="Proteomes" id="UP000233524">
    <property type="component" value="Unassembled WGS sequence"/>
</dbReference>
<evidence type="ECO:0000256" key="3">
    <source>
        <dbReference type="ARBA" id="ARBA00022989"/>
    </source>
</evidence>
<dbReference type="PROSITE" id="PS50244">
    <property type="entry name" value="S5A_REDUCTASE"/>
    <property type="match status" value="1"/>
</dbReference>
<gene>
    <name evidence="7" type="ORF">jhhlp_002012</name>
</gene>
<dbReference type="EMBL" id="NLAX01000008">
    <property type="protein sequence ID" value="PKS10262.1"/>
    <property type="molecule type" value="Genomic_DNA"/>
</dbReference>
<dbReference type="GO" id="GO:0102389">
    <property type="term" value="F:polyprenol reductase activity"/>
    <property type="evidence" value="ECO:0007669"/>
    <property type="project" value="UniProtKB-UniRule"/>
</dbReference>
<evidence type="ECO:0000256" key="5">
    <source>
        <dbReference type="RuleBase" id="RU367081"/>
    </source>
</evidence>
<keyword evidence="8" id="KW-1185">Reference proteome</keyword>
<keyword evidence="5" id="KW-0256">Endoplasmic reticulum</keyword>
<proteinExistence type="inferred from homology"/>
<comment type="caution">
    <text evidence="5">Lacks conserved residue(s) required for the propagation of feature annotation.</text>
</comment>
<dbReference type="AlphaFoldDB" id="A0A2N3ND31"/>
<evidence type="ECO:0000256" key="1">
    <source>
        <dbReference type="ARBA" id="ARBA00004127"/>
    </source>
</evidence>
<accession>A0A2N3ND31</accession>
<dbReference type="GO" id="GO:0016095">
    <property type="term" value="P:polyprenol catabolic process"/>
    <property type="evidence" value="ECO:0007669"/>
    <property type="project" value="UniProtKB-UniRule"/>
</dbReference>
<dbReference type="STRING" id="41688.A0A2N3ND31"/>
<comment type="caution">
    <text evidence="7">The sequence shown here is derived from an EMBL/GenBank/DDBJ whole genome shotgun (WGS) entry which is preliminary data.</text>
</comment>
<dbReference type="InterPro" id="IPR001104">
    <property type="entry name" value="3-oxo-5_a-steroid_4-DH_C"/>
</dbReference>
<protein>
    <recommendedName>
        <fullName evidence="5">Polyprenal reductase</fullName>
        <ecNumber evidence="5">1.3.1.94</ecNumber>
    </recommendedName>
</protein>
<organism evidence="7 8">
    <name type="scientific">Lomentospora prolificans</name>
    <dbReference type="NCBI Taxonomy" id="41688"/>
    <lineage>
        <taxon>Eukaryota</taxon>
        <taxon>Fungi</taxon>
        <taxon>Dikarya</taxon>
        <taxon>Ascomycota</taxon>
        <taxon>Pezizomycotina</taxon>
        <taxon>Sordariomycetes</taxon>
        <taxon>Hypocreomycetidae</taxon>
        <taxon>Microascales</taxon>
        <taxon>Microascaceae</taxon>
        <taxon>Lomentospora</taxon>
    </lineage>
</organism>
<feature type="transmembrane region" description="Helical" evidence="5">
    <location>
        <begin position="167"/>
        <end position="187"/>
    </location>
</feature>
<comment type="subcellular location">
    <subcellularLocation>
        <location evidence="1">Endomembrane system</location>
        <topology evidence="1">Multi-pass membrane protein</topology>
    </subcellularLocation>
    <subcellularLocation>
        <location evidence="5">Endoplasmic reticulum membrane</location>
    </subcellularLocation>
</comment>
<dbReference type="Pfam" id="PF02544">
    <property type="entry name" value="Steroid_dh"/>
    <property type="match status" value="1"/>
</dbReference>
<comment type="function">
    <text evidence="5">Plays a key role in early steps of protein N-linked glycosylation by being involved in the conversion of polyprenol into dolichol. Acts as a polyprenal reductase that mediates the reduction of polyprenal into dolichal in a NADP-dependent mechanism. Dolichols are required for the synthesis of dolichol-linked monosaccharides and the oligosaccharide precursor used for N-glycosylation.</text>
</comment>
<keyword evidence="4 5" id="KW-0472">Membrane</keyword>
<evidence type="ECO:0000313" key="8">
    <source>
        <dbReference type="Proteomes" id="UP000233524"/>
    </source>
</evidence>
<name>A0A2N3ND31_9PEZI</name>
<dbReference type="UniPathway" id="UPA00378"/>